<keyword evidence="4" id="KW-1185">Reference proteome</keyword>
<accession>A0AA89C0T8</accession>
<sequence length="227" mass="26462">MAYRYDLTKEEEVKKYLDNVLVEYQFQCLQEKLPDGCGRLGDYYFQVRPDLEKSAKLHKENCDKNNYGHSCYRYGSMLLQGLAGKKDIPEGYKYLEKSCEQGIMKSCYNVAVMTSNPDKQFYDIKKAIELFQRACVNKHERSCLQLVNIFLNGNKDIAIDKEKAFHYADYGCNERGSAPLCARLYYMYRRGVGVEQNKEMALMYKKKSQILANQGPEGYRHQMEMGE</sequence>
<proteinExistence type="inferred from homology"/>
<dbReference type="InterPro" id="IPR011990">
    <property type="entry name" value="TPR-like_helical_dom_sf"/>
</dbReference>
<dbReference type="SMART" id="SM00671">
    <property type="entry name" value="SEL1"/>
    <property type="match status" value="5"/>
</dbReference>
<reference evidence="3" key="1">
    <citation type="submission" date="2019-08" db="EMBL/GenBank/DDBJ databases">
        <title>The improved chromosome-level genome for the pearl oyster Pinctada fucata martensii using PacBio sequencing and Hi-C.</title>
        <authorList>
            <person name="Zheng Z."/>
        </authorList>
    </citation>
    <scope>NUCLEOTIDE SEQUENCE</scope>
    <source>
        <strain evidence="3">ZZ-2019</strain>
        <tissue evidence="3">Adductor muscle</tissue>
    </source>
</reference>
<dbReference type="PANTHER" id="PTHR13891">
    <property type="entry name" value="CYTOCHROME C OXIDASE ASSEMBLY FACTOR 7"/>
    <property type="match status" value="1"/>
</dbReference>
<keyword evidence="2" id="KW-0677">Repeat</keyword>
<comment type="similarity">
    <text evidence="1">Belongs to the hcp beta-lactamase family.</text>
</comment>
<dbReference type="Proteomes" id="UP001186944">
    <property type="component" value="Unassembled WGS sequence"/>
</dbReference>
<dbReference type="InterPro" id="IPR006597">
    <property type="entry name" value="Sel1-like"/>
</dbReference>
<dbReference type="Pfam" id="PF08238">
    <property type="entry name" value="Sel1"/>
    <property type="match status" value="4"/>
</dbReference>
<dbReference type="PANTHER" id="PTHR13891:SF1">
    <property type="entry name" value="CYTOCHROME C OXIDASE ASSEMBLY FACTOR 7"/>
    <property type="match status" value="1"/>
</dbReference>
<organism evidence="3 4">
    <name type="scientific">Pinctada imbricata</name>
    <name type="common">Atlantic pearl-oyster</name>
    <name type="synonym">Pinctada martensii</name>
    <dbReference type="NCBI Taxonomy" id="66713"/>
    <lineage>
        <taxon>Eukaryota</taxon>
        <taxon>Metazoa</taxon>
        <taxon>Spiralia</taxon>
        <taxon>Lophotrochozoa</taxon>
        <taxon>Mollusca</taxon>
        <taxon>Bivalvia</taxon>
        <taxon>Autobranchia</taxon>
        <taxon>Pteriomorphia</taxon>
        <taxon>Pterioida</taxon>
        <taxon>Pterioidea</taxon>
        <taxon>Pteriidae</taxon>
        <taxon>Pinctada</taxon>
    </lineage>
</organism>
<dbReference type="EMBL" id="VSWD01000010">
    <property type="protein sequence ID" value="KAK3089907.1"/>
    <property type="molecule type" value="Genomic_DNA"/>
</dbReference>
<evidence type="ECO:0000256" key="2">
    <source>
        <dbReference type="ARBA" id="ARBA00022737"/>
    </source>
</evidence>
<protein>
    <submittedName>
        <fullName evidence="3">Uncharacterized protein</fullName>
    </submittedName>
</protein>
<dbReference type="AlphaFoldDB" id="A0AA89C0T8"/>
<name>A0AA89C0T8_PINIB</name>
<gene>
    <name evidence="3" type="ORF">FSP39_007561</name>
</gene>
<dbReference type="SUPFAM" id="SSF81901">
    <property type="entry name" value="HCP-like"/>
    <property type="match status" value="1"/>
</dbReference>
<dbReference type="Gene3D" id="1.25.40.10">
    <property type="entry name" value="Tetratricopeptide repeat domain"/>
    <property type="match status" value="1"/>
</dbReference>
<evidence type="ECO:0000256" key="1">
    <source>
        <dbReference type="ARBA" id="ARBA00008486"/>
    </source>
</evidence>
<dbReference type="InterPro" id="IPR040239">
    <property type="entry name" value="HcpB-like"/>
</dbReference>
<dbReference type="GO" id="GO:0005758">
    <property type="term" value="C:mitochondrial intermembrane space"/>
    <property type="evidence" value="ECO:0007669"/>
    <property type="project" value="TreeGrafter"/>
</dbReference>
<comment type="caution">
    <text evidence="3">The sequence shown here is derived from an EMBL/GenBank/DDBJ whole genome shotgun (WGS) entry which is preliminary data.</text>
</comment>
<evidence type="ECO:0000313" key="3">
    <source>
        <dbReference type="EMBL" id="KAK3089907.1"/>
    </source>
</evidence>
<evidence type="ECO:0000313" key="4">
    <source>
        <dbReference type="Proteomes" id="UP001186944"/>
    </source>
</evidence>